<proteinExistence type="inferred from homology"/>
<feature type="domain" description="DUF4005" evidence="5">
    <location>
        <begin position="454"/>
        <end position="509"/>
    </location>
</feature>
<dbReference type="InterPro" id="IPR025064">
    <property type="entry name" value="DUF4005"/>
</dbReference>
<accession>A0A445F5D1</accession>
<dbReference type="Pfam" id="PF00612">
    <property type="entry name" value="IQ"/>
    <property type="match status" value="2"/>
</dbReference>
<evidence type="ECO:0000256" key="1">
    <source>
        <dbReference type="ARBA" id="ARBA00022860"/>
    </source>
</evidence>
<dbReference type="PANTHER" id="PTHR32295">
    <property type="entry name" value="IQ-DOMAIN 5-RELATED"/>
    <property type="match status" value="1"/>
</dbReference>
<evidence type="ECO:0000259" key="5">
    <source>
        <dbReference type="Pfam" id="PF13178"/>
    </source>
</evidence>
<name>A0A445F5D1_GLYSO</name>
<dbReference type="CDD" id="cd23767">
    <property type="entry name" value="IQCD"/>
    <property type="match status" value="1"/>
</dbReference>
<dbReference type="AlphaFoldDB" id="A0A445F5D1"/>
<feature type="compositionally biased region" description="Basic and acidic residues" evidence="4">
    <location>
        <begin position="491"/>
        <end position="500"/>
    </location>
</feature>
<dbReference type="EMBL" id="QZWG01000020">
    <property type="protein sequence ID" value="RZB43996.1"/>
    <property type="molecule type" value="Genomic_DNA"/>
</dbReference>
<evidence type="ECO:0000256" key="3">
    <source>
        <dbReference type="ARBA" id="ARBA00024378"/>
    </source>
</evidence>
<keyword evidence="7" id="KW-1185">Reference proteome</keyword>
<feature type="region of interest" description="Disordered" evidence="4">
    <location>
        <begin position="480"/>
        <end position="524"/>
    </location>
</feature>
<comment type="subunit">
    <text evidence="3">Binds to multiple calmodulin (CaM) in the presence of Ca(2+) and CaM-like proteins.</text>
</comment>
<dbReference type="Pfam" id="PF13178">
    <property type="entry name" value="DUF4005"/>
    <property type="match status" value="1"/>
</dbReference>
<dbReference type="PANTHER" id="PTHR32295:SF45">
    <property type="entry name" value="PROTEIN IQ-DOMAIN 19"/>
    <property type="match status" value="1"/>
</dbReference>
<comment type="similarity">
    <text evidence="2">Belongs to the IQD family.</text>
</comment>
<dbReference type="SMART" id="SM00015">
    <property type="entry name" value="IQ"/>
    <property type="match status" value="2"/>
</dbReference>
<sequence length="619" mass="68610">MHPLSETSSSLSGWETLKEDKSEICTSSAQPARSTRTLSLLALSTPTLAKRKFTNSRLASHARLTSLRKLKSPRAFKNIESAHRPQNVSEVLNITNNSVRDRISIARNGTPFIEAKAKLLSAPDCGKWLIRGASSLLYFTQPGTNKKLNHSNFLNPKGEKRWSFRRSSASATATTATTTPTTTSKELNFVETNVTASQTVQTDTDIQNEQRKHVMAVAAATAAAADAAVAAAQAVAAVIRLTSTSNATSKSIEEAAAIKIQSAFRSHLAKKALCALRGLVKLQALVRGHLVRKQAKATLRCMQALVTAQARARAQRIQMGSEGKANQKHRNAAEDDLLRHIYNEMDRGLEDNIKIVEMDVCESKVNSRSSSVYHHGHQEQYDNRFSTHYSTNGSYTKEEKYKVSPAPSALTESSPRACSGHFDDCFSTAQSSPHPQFYSAVSRSEDSKHPFAFHRPAYAESMSYDYPLFPNYMANTESSRAKVRSHSAPKQRPDSFERQPSRRRASVEGRNVPRPMRMQRSSSHVGATVHNYHYPWSIKLDRSAVSLKDSECGSTSTVLTNTNYCRSLVAYGVITWRWVLTTESAPCATPNSSHFARTPKSRVENFSLLSFSPFRFQNK</sequence>
<dbReference type="InterPro" id="IPR000048">
    <property type="entry name" value="IQ_motif_EF-hand-BS"/>
</dbReference>
<evidence type="ECO:0000313" key="6">
    <source>
        <dbReference type="EMBL" id="RZB43996.1"/>
    </source>
</evidence>
<dbReference type="Gene3D" id="1.20.5.190">
    <property type="match status" value="1"/>
</dbReference>
<comment type="caution">
    <text evidence="6">The sequence shown here is derived from an EMBL/GenBank/DDBJ whole genome shotgun (WGS) entry which is preliminary data.</text>
</comment>
<reference evidence="6 7" key="1">
    <citation type="submission" date="2018-09" db="EMBL/GenBank/DDBJ databases">
        <title>A high-quality reference genome of wild soybean provides a powerful tool to mine soybean genomes.</title>
        <authorList>
            <person name="Xie M."/>
            <person name="Chung C.Y.L."/>
            <person name="Li M.-W."/>
            <person name="Wong F.-L."/>
            <person name="Chan T.-F."/>
            <person name="Lam H.-M."/>
        </authorList>
    </citation>
    <scope>NUCLEOTIDE SEQUENCE [LARGE SCALE GENOMIC DNA]</scope>
    <source>
        <strain evidence="7">cv. W05</strain>
        <tissue evidence="6">Hypocotyl of etiolated seedlings</tissue>
    </source>
</reference>
<gene>
    <name evidence="6" type="ORF">D0Y65_054163</name>
</gene>
<dbReference type="GO" id="GO:0005516">
    <property type="term" value="F:calmodulin binding"/>
    <property type="evidence" value="ECO:0007669"/>
    <property type="project" value="UniProtKB-KW"/>
</dbReference>
<dbReference type="Proteomes" id="UP000289340">
    <property type="component" value="Chromosome 20"/>
</dbReference>
<evidence type="ECO:0000256" key="4">
    <source>
        <dbReference type="SAM" id="MobiDB-lite"/>
    </source>
</evidence>
<protein>
    <submittedName>
        <fullName evidence="6">Protein IQ-DOMAIN 14</fullName>
    </submittedName>
</protein>
<keyword evidence="1" id="KW-0112">Calmodulin-binding</keyword>
<organism evidence="6 7">
    <name type="scientific">Glycine soja</name>
    <name type="common">Wild soybean</name>
    <dbReference type="NCBI Taxonomy" id="3848"/>
    <lineage>
        <taxon>Eukaryota</taxon>
        <taxon>Viridiplantae</taxon>
        <taxon>Streptophyta</taxon>
        <taxon>Embryophyta</taxon>
        <taxon>Tracheophyta</taxon>
        <taxon>Spermatophyta</taxon>
        <taxon>Magnoliopsida</taxon>
        <taxon>eudicotyledons</taxon>
        <taxon>Gunneridae</taxon>
        <taxon>Pentapetalae</taxon>
        <taxon>rosids</taxon>
        <taxon>fabids</taxon>
        <taxon>Fabales</taxon>
        <taxon>Fabaceae</taxon>
        <taxon>Papilionoideae</taxon>
        <taxon>50 kb inversion clade</taxon>
        <taxon>NPAAA clade</taxon>
        <taxon>indigoferoid/millettioid clade</taxon>
        <taxon>Phaseoleae</taxon>
        <taxon>Glycine</taxon>
        <taxon>Glycine subgen. Soja</taxon>
    </lineage>
</organism>
<dbReference type="PROSITE" id="PS50096">
    <property type="entry name" value="IQ"/>
    <property type="match status" value="2"/>
</dbReference>
<evidence type="ECO:0000256" key="2">
    <source>
        <dbReference type="ARBA" id="ARBA00024341"/>
    </source>
</evidence>
<evidence type="ECO:0000313" key="7">
    <source>
        <dbReference type="Proteomes" id="UP000289340"/>
    </source>
</evidence>